<feature type="transmembrane region" description="Helical" evidence="7">
    <location>
        <begin position="478"/>
        <end position="499"/>
    </location>
</feature>
<reference evidence="8 9" key="1">
    <citation type="journal article" date="2011" name="Proc. Natl. Acad. Sci. U.S.A.">
        <title>Evolutionary erosion of yeast sex chromosomes by mating-type switching accidents.</title>
        <authorList>
            <person name="Gordon J.L."/>
            <person name="Armisen D."/>
            <person name="Proux-Wera E."/>
            <person name="Oheigeartaigh S.S."/>
            <person name="Byrne K.P."/>
            <person name="Wolfe K.H."/>
        </authorList>
    </citation>
    <scope>NUCLEOTIDE SEQUENCE [LARGE SCALE GENOMIC DNA]</scope>
    <source>
        <strain evidence="9">ATCC 76901 / BCRC 22586 / CBS 4309 / NBRC 1992 / NRRL Y-12630</strain>
    </source>
</reference>
<dbReference type="Pfam" id="PF03169">
    <property type="entry name" value="OPT"/>
    <property type="match status" value="1"/>
</dbReference>
<dbReference type="HOGENOM" id="CLU_010539_2_0_1"/>
<feature type="transmembrane region" description="Helical" evidence="7">
    <location>
        <begin position="702"/>
        <end position="723"/>
    </location>
</feature>
<evidence type="ECO:0000256" key="5">
    <source>
        <dbReference type="ARBA" id="ARBA00022989"/>
    </source>
</evidence>
<dbReference type="OMA" id="EDRKGHW"/>
<feature type="transmembrane region" description="Helical" evidence="7">
    <location>
        <begin position="452"/>
        <end position="471"/>
    </location>
</feature>
<dbReference type="InterPro" id="IPR045035">
    <property type="entry name" value="YSL-like"/>
</dbReference>
<feature type="transmembrane region" description="Helical" evidence="7">
    <location>
        <begin position="138"/>
        <end position="160"/>
    </location>
</feature>
<dbReference type="eggNOG" id="ENOG502QQ2H">
    <property type="taxonomic scope" value="Eukaryota"/>
</dbReference>
<organism evidence="8 9">
    <name type="scientific">Naumovozyma castellii</name>
    <name type="common">Yeast</name>
    <name type="synonym">Saccharomyces castellii</name>
    <dbReference type="NCBI Taxonomy" id="27288"/>
    <lineage>
        <taxon>Eukaryota</taxon>
        <taxon>Fungi</taxon>
        <taxon>Dikarya</taxon>
        <taxon>Ascomycota</taxon>
        <taxon>Saccharomycotina</taxon>
        <taxon>Saccharomycetes</taxon>
        <taxon>Saccharomycetales</taxon>
        <taxon>Saccharomycetaceae</taxon>
        <taxon>Naumovozyma</taxon>
    </lineage>
</organism>
<evidence type="ECO:0000256" key="1">
    <source>
        <dbReference type="ARBA" id="ARBA00004141"/>
    </source>
</evidence>
<dbReference type="NCBIfam" id="TIGR00728">
    <property type="entry name" value="OPT_sfam"/>
    <property type="match status" value="1"/>
</dbReference>
<feature type="transmembrane region" description="Helical" evidence="7">
    <location>
        <begin position="33"/>
        <end position="51"/>
    </location>
</feature>
<feature type="transmembrane region" description="Helical" evidence="7">
    <location>
        <begin position="268"/>
        <end position="290"/>
    </location>
</feature>
<dbReference type="OrthoDB" id="627262at2759"/>
<evidence type="ECO:0000256" key="3">
    <source>
        <dbReference type="ARBA" id="ARBA00022448"/>
    </source>
</evidence>
<keyword evidence="9" id="KW-1185">Reference proteome</keyword>
<keyword evidence="5 7" id="KW-1133">Transmembrane helix</keyword>
<dbReference type="KEGG" id="ncs:NCAS_0D03350"/>
<protein>
    <recommendedName>
        <fullName evidence="10">OPT superfamily oligopeptide transporter</fullName>
    </recommendedName>
</protein>
<reference key="2">
    <citation type="submission" date="2011-08" db="EMBL/GenBank/DDBJ databases">
        <title>Genome sequence of Naumovozyma castellii.</title>
        <authorList>
            <person name="Gordon J.L."/>
            <person name="Armisen D."/>
            <person name="Proux-Wera E."/>
            <person name="OhEigeartaigh S.S."/>
            <person name="Byrne K.P."/>
            <person name="Wolfe K.H."/>
        </authorList>
    </citation>
    <scope>NUCLEOTIDE SEQUENCE</scope>
    <source>
        <strain>Type strain:CBS 4309</strain>
    </source>
</reference>
<keyword evidence="6 7" id="KW-0472">Membrane</keyword>
<feature type="transmembrane region" description="Helical" evidence="7">
    <location>
        <begin position="93"/>
        <end position="118"/>
    </location>
</feature>
<evidence type="ECO:0000313" key="9">
    <source>
        <dbReference type="Proteomes" id="UP000001640"/>
    </source>
</evidence>
<dbReference type="PANTHER" id="PTHR31645:SF0">
    <property type="entry name" value="OLIGOPEPTIDE TRANSPORTER YGL114W-RELATED"/>
    <property type="match status" value="1"/>
</dbReference>
<dbReference type="RefSeq" id="XP_003676277.1">
    <property type="nucleotide sequence ID" value="XM_003676229.1"/>
</dbReference>
<evidence type="ECO:0008006" key="10">
    <source>
        <dbReference type="Google" id="ProtNLM"/>
    </source>
</evidence>
<dbReference type="GO" id="GO:0035673">
    <property type="term" value="F:oligopeptide transmembrane transporter activity"/>
    <property type="evidence" value="ECO:0007669"/>
    <property type="project" value="InterPro"/>
</dbReference>
<accession>G0VEC5</accession>
<dbReference type="PANTHER" id="PTHR31645">
    <property type="entry name" value="OLIGOPEPTIDE TRANSPORTER YGL114W-RELATED"/>
    <property type="match status" value="1"/>
</dbReference>
<sequence length="731" mass="79977">MSTLPSSSETNAEPHPTVAWDDKPAIKQVTLRATLLGLTIGSLVLISNFQFGLQTGWVSMMSLPSALLACAFFKQVWPAFFPDSPPITDVETVFVQSMAVAVGTGPLAYGFVGVIPAIEKFLTFEESGGSRTQGESFTLNQLLLWSLALAFFGIFFAVPLRKQVIVREKLPFPSGSATAILIAVLNGSEVLQEVSKSELLEMRNRRLDQCPEVLRPNMGDDSNELLLANSVQSDGYDSTSNDLEEETTEESGTYKENISILIRTFIPASAYTIISYFFPILKAIPIFGTYLSKNYLWEFQPSPAYIGQGIIMGLPTVSYMMVGCVLGWGILAPIAKYAGWIPPDADVHDWERGVQGWILWCSLSVMVADSVVGFIVITIRSIVKFLMVDEKKVLLNKVWDDSFESMLLEEELAMNSVKSRTSSVRRNDFVRLVSADDDNEVDSKHLVKYTTVLSGLAVSSILCILFVISIFGIEIIPLYAMITALIIALFLSILGIRALGETDLNPVSGIGKLSQLIFALIIPRNHPGAILVNLVAGGVAEAGAQQAGDLMQDLKTGHLLGASPRAQFVAQIIGATWSVILSSLMYICYNKVYTIPNEQIRIPTAVVWIDCARLVTGKGLPHKSMECALVLGSIFAVLSLVKNVYRDNESAEKWLVWIPSGVAVGVGIYNSPSFTIARFIGGYLSHIWLEKHKGDMNAKTKMIIFSSGLVLGEGVCSIFNMLFTSMDVPHF</sequence>
<dbReference type="FunCoup" id="G0VEC5">
    <property type="interactions" value="40"/>
</dbReference>
<evidence type="ECO:0000256" key="4">
    <source>
        <dbReference type="ARBA" id="ARBA00022692"/>
    </source>
</evidence>
<dbReference type="InterPro" id="IPR004813">
    <property type="entry name" value="OPT"/>
</dbReference>
<evidence type="ECO:0000313" key="8">
    <source>
        <dbReference type="EMBL" id="CCC69916.1"/>
    </source>
</evidence>
<dbReference type="InParanoid" id="G0VEC5"/>
<feature type="transmembrane region" description="Helical" evidence="7">
    <location>
        <begin position="310"/>
        <end position="335"/>
    </location>
</feature>
<feature type="transmembrane region" description="Helical" evidence="7">
    <location>
        <begin position="568"/>
        <end position="589"/>
    </location>
</feature>
<evidence type="ECO:0000256" key="7">
    <source>
        <dbReference type="SAM" id="Phobius"/>
    </source>
</evidence>
<gene>
    <name evidence="8" type="primary">NCAS0D03350</name>
    <name evidence="8" type="ordered locus">NCAS_0D03350</name>
</gene>
<keyword evidence="3" id="KW-0813">Transport</keyword>
<dbReference type="EMBL" id="HE576755">
    <property type="protein sequence ID" value="CCC69916.1"/>
    <property type="molecule type" value="Genomic_DNA"/>
</dbReference>
<dbReference type="AlphaFoldDB" id="G0VEC5"/>
<comment type="similarity">
    <text evidence="2">Belongs to the oligopeptide OPT transporter family.</text>
</comment>
<keyword evidence="4 7" id="KW-0812">Transmembrane</keyword>
<evidence type="ECO:0000256" key="2">
    <source>
        <dbReference type="ARBA" id="ARBA00008807"/>
    </source>
</evidence>
<feature type="transmembrane region" description="Helical" evidence="7">
    <location>
        <begin position="356"/>
        <end position="379"/>
    </location>
</feature>
<proteinExistence type="inferred from homology"/>
<dbReference type="GeneID" id="96903522"/>
<evidence type="ECO:0000256" key="6">
    <source>
        <dbReference type="ARBA" id="ARBA00023136"/>
    </source>
</evidence>
<dbReference type="Proteomes" id="UP000001640">
    <property type="component" value="Chromosome 4"/>
</dbReference>
<comment type="subcellular location">
    <subcellularLocation>
        <location evidence="1">Membrane</location>
        <topology evidence="1">Multi-pass membrane protein</topology>
    </subcellularLocation>
</comment>
<name>G0VEC5_NAUCA</name>
<dbReference type="GO" id="GO:0000329">
    <property type="term" value="C:fungal-type vacuole membrane"/>
    <property type="evidence" value="ECO:0007669"/>
    <property type="project" value="TreeGrafter"/>
</dbReference>